<dbReference type="PANTHER" id="PTHR43160">
    <property type="entry name" value="ACONITATE HYDRATASE B"/>
    <property type="match status" value="1"/>
</dbReference>
<comment type="similarity">
    <text evidence="13">Belongs to the aconitase/IPM isomerase family.</text>
</comment>
<evidence type="ECO:0000256" key="7">
    <source>
        <dbReference type="ARBA" id="ARBA00022989"/>
    </source>
</evidence>
<reference evidence="16" key="1">
    <citation type="submission" date="2020-04" db="EMBL/GenBank/DDBJ databases">
        <title>Genome Assembly and Annotation of Botryosphaeria dothidea sdau 11-99, a Latent Pathogen of Apple Fruit Ring Rot in China.</title>
        <authorList>
            <person name="Yu C."/>
            <person name="Diao Y."/>
            <person name="Lu Q."/>
            <person name="Zhao J."/>
            <person name="Cui S."/>
            <person name="Peng C."/>
            <person name="He B."/>
            <person name="Liu H."/>
        </authorList>
    </citation>
    <scope>NUCLEOTIDE SEQUENCE [LARGE SCALE GENOMIC DNA]</scope>
    <source>
        <strain evidence="16">Sdau11-99</strain>
    </source>
</reference>
<evidence type="ECO:0000256" key="3">
    <source>
        <dbReference type="ARBA" id="ARBA00022692"/>
    </source>
</evidence>
<keyword evidence="10 13" id="KW-0496">Mitochondrion</keyword>
<evidence type="ECO:0000256" key="6">
    <source>
        <dbReference type="ARBA" id="ARBA00022946"/>
    </source>
</evidence>
<dbReference type="Gene3D" id="3.20.19.10">
    <property type="entry name" value="Aconitase, domain 4"/>
    <property type="match status" value="1"/>
</dbReference>
<evidence type="ECO:0000313" key="16">
    <source>
        <dbReference type="EMBL" id="KAF4308522.1"/>
    </source>
</evidence>
<dbReference type="InterPro" id="IPR050926">
    <property type="entry name" value="Aconitase/IPM_isomerase"/>
</dbReference>
<dbReference type="EMBL" id="WWBZ02000022">
    <property type="protein sequence ID" value="KAF4308522.1"/>
    <property type="molecule type" value="Genomic_DNA"/>
</dbReference>
<comment type="subcellular location">
    <subcellularLocation>
        <location evidence="2">Membrane</location>
    </subcellularLocation>
    <subcellularLocation>
        <location evidence="1 13">Mitochondrion</location>
    </subcellularLocation>
</comment>
<gene>
    <name evidence="16" type="ORF">GTA08_BOTSDO03669</name>
</gene>
<dbReference type="NCBIfam" id="NF005558">
    <property type="entry name" value="PRK07229.1"/>
    <property type="match status" value="1"/>
</dbReference>
<name>A0A8H4IWL0_9PEZI</name>
<dbReference type="SUPFAM" id="SSF103506">
    <property type="entry name" value="Mitochondrial carrier"/>
    <property type="match status" value="1"/>
</dbReference>
<comment type="cofactor">
    <cofactor evidence="13">
        <name>[4Fe-4S] cluster</name>
        <dbReference type="ChEBI" id="CHEBI:49883"/>
    </cofactor>
    <text evidence="13">Binds 1 [4Fe-4S] cluster per subunit.</text>
</comment>
<dbReference type="InterPro" id="IPR015931">
    <property type="entry name" value="Acnase/IPM_dHydase_lsu_aba_1/3"/>
</dbReference>
<keyword evidence="5" id="KW-0999">Mitochondrion inner membrane</keyword>
<evidence type="ECO:0000256" key="11">
    <source>
        <dbReference type="ARBA" id="ARBA00023136"/>
    </source>
</evidence>
<evidence type="ECO:0000256" key="5">
    <source>
        <dbReference type="ARBA" id="ARBA00022792"/>
    </source>
</evidence>
<sequence>MDIFLVTSLGQPLENIKTYAAAQAYLAMGVTTCMKTVEVTRSKTAAAGSGVPGTMATFWGIVRTQGVRGVGRAVNAVALRQVTGWASRMGFARAAEAPIRRARGKEPGERLGVGEKVGAATVGGALSCWNQPFEVIRVDMQAVKTAQVVARPTMLSTARLIWRENEEADIRRGQSYFKLRPTRIACQDATAQMALIQFMSANLDSVAVPTTVHCDHLVVAKEGSEGDLAMANSTDLEVYNFLQQVCQKYGAGFWKPGAGIIHQIVLENYAYPGGLMIGTDSHTPNPGGLGMVAIGVGGADAVDVMAGLAWGLKTPEVIGVNLTGKIVWLGLSKRYGDILLERAMLTTTDVILKLAGELTVKGATGSIIEYFGDGVNSLSCTGMATICNMGAETGATTSIFPYTEAMAAYLDATSRSYLRKEASRWRHNFSADPGAEYDRVITINLSELEPFINGPSTPDLATPASAFKEGVAKGSWPKQVGAGLIGSCTNSSFEDMSRAAALAKQAIDAGLKPQAPLYLSPGSEQIRSTLESSGVVSVFEEAGATLLANACGPCCGSWNRQDVEKGVENSIITSYNRNFTGRLDSNPATSIFLASPETVVVKSFAGTLDFDPATDEINTPTGSFRFETPPPGALPPSRYIQTDHVYTAPPAERSKIEVDISPTSDRIQRLQPFEPWNGNDYVNLPILIKVEGKCTTDQITPAGPWFRYRGHLESMSNNTLIGAVNAANKRVNQVRNVFTGEVAGVPDTARDYKQRGQKWVVIADHNYGEGSSREHAALQPRFLNGVAIIAKSFARIHESNLKKQGMLPLTFKDAADYDRIQPEDCVSLIGLGELRPGKEVRMLLSCKDGSSWETKLDHTFNGEQIMYFRPGSALNLMAQITKV</sequence>
<evidence type="ECO:0000256" key="2">
    <source>
        <dbReference type="ARBA" id="ARBA00004370"/>
    </source>
</evidence>
<dbReference type="GO" id="GO:0003994">
    <property type="term" value="F:aconitate hydratase activity"/>
    <property type="evidence" value="ECO:0007669"/>
    <property type="project" value="InterPro"/>
</dbReference>
<feature type="domain" description="Aconitase/3-isopropylmalate dehydratase large subunit alpha/beta/alpha" evidence="14">
    <location>
        <begin position="161"/>
        <end position="606"/>
    </location>
</feature>
<dbReference type="PANTHER" id="PTHR43160:SF2">
    <property type="entry name" value="HOMOCITRATE DEHYDRATASE, MITOCHONDRIAL"/>
    <property type="match status" value="1"/>
</dbReference>
<keyword evidence="9 13" id="KW-0411">Iron-sulfur</keyword>
<dbReference type="GO" id="GO:0016020">
    <property type="term" value="C:membrane"/>
    <property type="evidence" value="ECO:0007669"/>
    <property type="project" value="UniProtKB-SubCell"/>
</dbReference>
<dbReference type="InterPro" id="IPR000573">
    <property type="entry name" value="AconitaseA/IPMdHydase_ssu_swvl"/>
</dbReference>
<dbReference type="GO" id="GO:0005739">
    <property type="term" value="C:mitochondrion"/>
    <property type="evidence" value="ECO:0007669"/>
    <property type="project" value="UniProtKB-SubCell"/>
</dbReference>
<comment type="caution">
    <text evidence="16">The sequence shown here is derived from an EMBL/GenBank/DDBJ whole genome shotgun (WGS) entry which is preliminary data.</text>
</comment>
<dbReference type="InterPro" id="IPR015928">
    <property type="entry name" value="Aconitase/3IPM_dehydase_swvl"/>
</dbReference>
<dbReference type="InterPro" id="IPR023395">
    <property type="entry name" value="MCP_dom_sf"/>
</dbReference>
<dbReference type="PROSITE" id="PS00450">
    <property type="entry name" value="ACONITASE_1"/>
    <property type="match status" value="1"/>
</dbReference>
<dbReference type="Proteomes" id="UP000572817">
    <property type="component" value="Unassembled WGS sequence"/>
</dbReference>
<protein>
    <recommendedName>
        <fullName evidence="13">Aconitate hydratase, mitochondrial</fullName>
        <shortName evidence="13">Aconitase</shortName>
        <ecNumber evidence="13">4.2.1.-</ecNumber>
    </recommendedName>
</protein>
<dbReference type="Gene3D" id="3.30.499.10">
    <property type="entry name" value="Aconitase, domain 3"/>
    <property type="match status" value="2"/>
</dbReference>
<dbReference type="Pfam" id="PF00694">
    <property type="entry name" value="Aconitase_C"/>
    <property type="match status" value="1"/>
</dbReference>
<dbReference type="GO" id="GO:0006099">
    <property type="term" value="P:tricarboxylic acid cycle"/>
    <property type="evidence" value="ECO:0007669"/>
    <property type="project" value="InterPro"/>
</dbReference>
<evidence type="ECO:0000256" key="13">
    <source>
        <dbReference type="RuleBase" id="RU362107"/>
    </source>
</evidence>
<evidence type="ECO:0000256" key="12">
    <source>
        <dbReference type="ARBA" id="ARBA00023239"/>
    </source>
</evidence>
<evidence type="ECO:0000256" key="8">
    <source>
        <dbReference type="ARBA" id="ARBA00023004"/>
    </source>
</evidence>
<evidence type="ECO:0000256" key="1">
    <source>
        <dbReference type="ARBA" id="ARBA00004173"/>
    </source>
</evidence>
<organism evidence="16 17">
    <name type="scientific">Botryosphaeria dothidea</name>
    <dbReference type="NCBI Taxonomy" id="55169"/>
    <lineage>
        <taxon>Eukaryota</taxon>
        <taxon>Fungi</taxon>
        <taxon>Dikarya</taxon>
        <taxon>Ascomycota</taxon>
        <taxon>Pezizomycotina</taxon>
        <taxon>Dothideomycetes</taxon>
        <taxon>Dothideomycetes incertae sedis</taxon>
        <taxon>Botryosphaeriales</taxon>
        <taxon>Botryosphaeriaceae</taxon>
        <taxon>Botryosphaeria</taxon>
    </lineage>
</organism>
<dbReference type="FunFam" id="3.20.19.10:FF:000002">
    <property type="entry name" value="Aconitate hydratase, mitochondrial"/>
    <property type="match status" value="1"/>
</dbReference>
<keyword evidence="11" id="KW-0472">Membrane</keyword>
<dbReference type="InterPro" id="IPR018136">
    <property type="entry name" value="Aconitase_4Fe-4S_BS"/>
</dbReference>
<keyword evidence="17" id="KW-1185">Reference proteome</keyword>
<evidence type="ECO:0000256" key="9">
    <source>
        <dbReference type="ARBA" id="ARBA00023014"/>
    </source>
</evidence>
<evidence type="ECO:0000313" key="17">
    <source>
        <dbReference type="Proteomes" id="UP000572817"/>
    </source>
</evidence>
<keyword evidence="8 13" id="KW-0408">Iron</keyword>
<evidence type="ECO:0000259" key="15">
    <source>
        <dbReference type="Pfam" id="PF00694"/>
    </source>
</evidence>
<evidence type="ECO:0000259" key="14">
    <source>
        <dbReference type="Pfam" id="PF00330"/>
    </source>
</evidence>
<dbReference type="GO" id="GO:0051539">
    <property type="term" value="F:4 iron, 4 sulfur cluster binding"/>
    <property type="evidence" value="ECO:0007669"/>
    <property type="project" value="UniProtKB-UniRule"/>
</dbReference>
<evidence type="ECO:0000256" key="4">
    <source>
        <dbReference type="ARBA" id="ARBA00022723"/>
    </source>
</evidence>
<dbReference type="FunFam" id="3.40.1060.10:FF:000001">
    <property type="entry name" value="Aconitate hydratase, mitochondrial"/>
    <property type="match status" value="1"/>
</dbReference>
<dbReference type="InterPro" id="IPR001030">
    <property type="entry name" value="Acoase/IPM_deHydtase_lsu_aba"/>
</dbReference>
<dbReference type="SUPFAM" id="SSF52016">
    <property type="entry name" value="LeuD/IlvD-like"/>
    <property type="match status" value="1"/>
</dbReference>
<keyword evidence="12 13" id="KW-0456">Lyase</keyword>
<dbReference type="InterPro" id="IPR036008">
    <property type="entry name" value="Aconitase_4Fe-4S_dom"/>
</dbReference>
<keyword evidence="4 13" id="KW-0479">Metal-binding</keyword>
<keyword evidence="3" id="KW-0812">Transmembrane</keyword>
<dbReference type="NCBIfam" id="TIGR01340">
    <property type="entry name" value="aconitase_mito"/>
    <property type="match status" value="1"/>
</dbReference>
<proteinExistence type="inferred from homology"/>
<dbReference type="OrthoDB" id="2224430at2759"/>
<dbReference type="AlphaFoldDB" id="A0A8H4IWL0"/>
<dbReference type="Gene3D" id="3.40.1060.10">
    <property type="entry name" value="Aconitase, Domain 2"/>
    <property type="match status" value="1"/>
</dbReference>
<feature type="domain" description="Aconitase A/isopropylmalate dehydratase small subunit swivel" evidence="15">
    <location>
        <begin position="685"/>
        <end position="813"/>
    </location>
</feature>
<evidence type="ECO:0000256" key="10">
    <source>
        <dbReference type="ARBA" id="ARBA00023128"/>
    </source>
</evidence>
<dbReference type="PRINTS" id="PR00415">
    <property type="entry name" value="ACONITASE"/>
</dbReference>
<dbReference type="InterPro" id="IPR006248">
    <property type="entry name" value="Aconitase_mito-like"/>
</dbReference>
<dbReference type="EC" id="4.2.1.-" evidence="13"/>
<dbReference type="GO" id="GO:0046872">
    <property type="term" value="F:metal ion binding"/>
    <property type="evidence" value="ECO:0007669"/>
    <property type="project" value="UniProtKB-UniRule"/>
</dbReference>
<dbReference type="SUPFAM" id="SSF53732">
    <property type="entry name" value="Aconitase iron-sulfur domain"/>
    <property type="match status" value="1"/>
</dbReference>
<dbReference type="Pfam" id="PF00330">
    <property type="entry name" value="Aconitase"/>
    <property type="match status" value="1"/>
</dbReference>
<dbReference type="InterPro" id="IPR015932">
    <property type="entry name" value="Aconitase_dom2"/>
</dbReference>
<dbReference type="GO" id="GO:0005829">
    <property type="term" value="C:cytosol"/>
    <property type="evidence" value="ECO:0007669"/>
    <property type="project" value="TreeGrafter"/>
</dbReference>
<keyword evidence="6 13" id="KW-0809">Transit peptide</keyword>
<accession>A0A8H4IWL0</accession>
<keyword evidence="7" id="KW-1133">Transmembrane helix</keyword>